<gene>
    <name evidence="1" type="ORF">NP233_g13108</name>
</gene>
<protein>
    <submittedName>
        <fullName evidence="1">Uncharacterized protein</fullName>
    </submittedName>
</protein>
<comment type="caution">
    <text evidence="1">The sequence shown here is derived from an EMBL/GenBank/DDBJ whole genome shotgun (WGS) entry which is preliminary data.</text>
</comment>
<keyword evidence="2" id="KW-1185">Reference proteome</keyword>
<name>A0AAD5YPB0_9AGAR</name>
<sequence>MAQPALNPPFVNFQSLEDNDLLDNCRVRMICSFLEYDERTAKVKTTDEKEITIIFLEKLPERFRIIADYYLLEGITKDKGAFLLVEKEPRPLLFPRTFEGKEDKIKKLVALGKVKTVWGVIDEMTQFMHERAWRISSGIVPPEPRFVPIVRFALASPVDELIDEEEDEPAM</sequence>
<proteinExistence type="predicted"/>
<accession>A0AAD5YPB0</accession>
<dbReference type="AlphaFoldDB" id="A0AAD5YPB0"/>
<evidence type="ECO:0000313" key="2">
    <source>
        <dbReference type="Proteomes" id="UP001213000"/>
    </source>
</evidence>
<dbReference type="Proteomes" id="UP001213000">
    <property type="component" value="Unassembled WGS sequence"/>
</dbReference>
<evidence type="ECO:0000313" key="1">
    <source>
        <dbReference type="EMBL" id="KAJ3551290.1"/>
    </source>
</evidence>
<dbReference type="EMBL" id="JANIEX010002231">
    <property type="protein sequence ID" value="KAJ3551290.1"/>
    <property type="molecule type" value="Genomic_DNA"/>
</dbReference>
<reference evidence="1" key="1">
    <citation type="submission" date="2022-07" db="EMBL/GenBank/DDBJ databases">
        <title>Genome Sequence of Leucocoprinus birnbaumii.</title>
        <authorList>
            <person name="Buettner E."/>
        </authorList>
    </citation>
    <scope>NUCLEOTIDE SEQUENCE</scope>
    <source>
        <strain evidence="1">VT141</strain>
    </source>
</reference>
<organism evidence="1 2">
    <name type="scientific">Leucocoprinus birnbaumii</name>
    <dbReference type="NCBI Taxonomy" id="56174"/>
    <lineage>
        <taxon>Eukaryota</taxon>
        <taxon>Fungi</taxon>
        <taxon>Dikarya</taxon>
        <taxon>Basidiomycota</taxon>
        <taxon>Agaricomycotina</taxon>
        <taxon>Agaricomycetes</taxon>
        <taxon>Agaricomycetidae</taxon>
        <taxon>Agaricales</taxon>
        <taxon>Agaricineae</taxon>
        <taxon>Agaricaceae</taxon>
        <taxon>Leucocoprinus</taxon>
    </lineage>
</organism>